<organism evidence="2 3">
    <name type="scientific">Marivibrio halodurans</name>
    <dbReference type="NCBI Taxonomy" id="2039722"/>
    <lineage>
        <taxon>Bacteria</taxon>
        <taxon>Pseudomonadati</taxon>
        <taxon>Pseudomonadota</taxon>
        <taxon>Alphaproteobacteria</taxon>
        <taxon>Rhodospirillales</taxon>
        <taxon>Rhodospirillaceae</taxon>
        <taxon>Marivibrio</taxon>
    </lineage>
</organism>
<gene>
    <name evidence="2" type="ORF">KAJ83_16090</name>
</gene>
<evidence type="ECO:0000256" key="1">
    <source>
        <dbReference type="ARBA" id="ARBA00005254"/>
    </source>
</evidence>
<dbReference type="InterPro" id="IPR029045">
    <property type="entry name" value="ClpP/crotonase-like_dom_sf"/>
</dbReference>
<protein>
    <submittedName>
        <fullName evidence="2">Enoyl-CoA hydratase/isomerase family protein</fullName>
    </submittedName>
</protein>
<comment type="caution">
    <text evidence="2">The sequence shown here is derived from an EMBL/GenBank/DDBJ whole genome shotgun (WGS) entry which is preliminary data.</text>
</comment>
<dbReference type="SUPFAM" id="SSF52096">
    <property type="entry name" value="ClpP/crotonase"/>
    <property type="match status" value="1"/>
</dbReference>
<dbReference type="AlphaFoldDB" id="A0A8J7SPC0"/>
<dbReference type="InterPro" id="IPR051683">
    <property type="entry name" value="Enoyl-CoA_Hydratase/Isomerase"/>
</dbReference>
<dbReference type="InterPro" id="IPR001753">
    <property type="entry name" value="Enoyl-CoA_hydra/iso"/>
</dbReference>
<dbReference type="GO" id="GO:0008300">
    <property type="term" value="P:isoprenoid catabolic process"/>
    <property type="evidence" value="ECO:0007669"/>
    <property type="project" value="TreeGrafter"/>
</dbReference>
<evidence type="ECO:0000313" key="3">
    <source>
        <dbReference type="Proteomes" id="UP000672602"/>
    </source>
</evidence>
<dbReference type="PANTHER" id="PTHR42964:SF1">
    <property type="entry name" value="POLYKETIDE BIOSYNTHESIS ENOYL-COA HYDRATASE PKSH-RELATED"/>
    <property type="match status" value="1"/>
</dbReference>
<dbReference type="EMBL" id="JAGMWN010000009">
    <property type="protein sequence ID" value="MBP5858543.1"/>
    <property type="molecule type" value="Genomic_DNA"/>
</dbReference>
<sequence length="251" mass="27134">MSEDPLIVENGSDGIARIAFNRPDQRNALDSDQWDRLGDALDRLAADGSVRCLIVTGRGRTFASGGDLKTLLAELADEDGPKLFRTRLHRCFEGLTAFPAPTVAAVNGPAIGGGLELTAACDLRIAVPEAKFGMPAARFGMVMARAEFVRLAGIVGVDRARILAITARVFDAAEAQQIGLVHRLVDARELDTAAQSAARELCSSEPEAIAWFRRAALALERGGDLSDLADFEEECLKRPVFRDRVEAFVKR</sequence>
<dbReference type="Pfam" id="PF00378">
    <property type="entry name" value="ECH_1"/>
    <property type="match status" value="1"/>
</dbReference>
<keyword evidence="3" id="KW-1185">Reference proteome</keyword>
<dbReference type="GO" id="GO:0003824">
    <property type="term" value="F:catalytic activity"/>
    <property type="evidence" value="ECO:0007669"/>
    <property type="project" value="UniProtKB-ARBA"/>
</dbReference>
<name>A0A8J7SPC0_9PROT</name>
<evidence type="ECO:0000313" key="2">
    <source>
        <dbReference type="EMBL" id="MBP5858543.1"/>
    </source>
</evidence>
<comment type="similarity">
    <text evidence="1">Belongs to the enoyl-CoA hydratase/isomerase family.</text>
</comment>
<proteinExistence type="inferred from homology"/>
<dbReference type="CDD" id="cd06558">
    <property type="entry name" value="crotonase-like"/>
    <property type="match status" value="1"/>
</dbReference>
<dbReference type="Gene3D" id="3.90.226.10">
    <property type="entry name" value="2-enoyl-CoA Hydratase, Chain A, domain 1"/>
    <property type="match status" value="1"/>
</dbReference>
<accession>A0A8J7SPC0</accession>
<dbReference type="Proteomes" id="UP000672602">
    <property type="component" value="Unassembled WGS sequence"/>
</dbReference>
<dbReference type="PANTHER" id="PTHR42964">
    <property type="entry name" value="ENOYL-COA HYDRATASE"/>
    <property type="match status" value="1"/>
</dbReference>
<reference evidence="2" key="1">
    <citation type="submission" date="2021-04" db="EMBL/GenBank/DDBJ databases">
        <authorList>
            <person name="Zhang D.-C."/>
        </authorList>
    </citation>
    <scope>NUCLEOTIDE SEQUENCE</scope>
    <source>
        <strain evidence="2">CGMCC 1.15697</strain>
    </source>
</reference>
<dbReference type="RefSeq" id="WP_210683137.1">
    <property type="nucleotide sequence ID" value="NZ_JAGMWN010000009.1"/>
</dbReference>